<name>A0A538TCV9_UNCEI</name>
<evidence type="ECO:0000313" key="1">
    <source>
        <dbReference type="EMBL" id="TMQ61460.1"/>
    </source>
</evidence>
<dbReference type="Proteomes" id="UP000317366">
    <property type="component" value="Unassembled WGS sequence"/>
</dbReference>
<proteinExistence type="predicted"/>
<accession>A0A538TCV9</accession>
<reference evidence="1 2" key="1">
    <citation type="journal article" date="2019" name="Nat. Microbiol.">
        <title>Mediterranean grassland soil C-N compound turnover is dependent on rainfall and depth, and is mediated by genomically divergent microorganisms.</title>
        <authorList>
            <person name="Diamond S."/>
            <person name="Andeer P.F."/>
            <person name="Li Z."/>
            <person name="Crits-Christoph A."/>
            <person name="Burstein D."/>
            <person name="Anantharaman K."/>
            <person name="Lane K.R."/>
            <person name="Thomas B.C."/>
            <person name="Pan C."/>
            <person name="Northen T.R."/>
            <person name="Banfield J.F."/>
        </authorList>
    </citation>
    <scope>NUCLEOTIDE SEQUENCE [LARGE SCALE GENOMIC DNA]</scope>
    <source>
        <strain evidence="1">WS_7</strain>
    </source>
</reference>
<dbReference type="EMBL" id="VBOX01000101">
    <property type="protein sequence ID" value="TMQ61460.1"/>
    <property type="molecule type" value="Genomic_DNA"/>
</dbReference>
<dbReference type="AlphaFoldDB" id="A0A538TCV9"/>
<sequence>MLLGWTGTSRAESESGGKVYIAFFGGPQKYSMSDVNDEIKHGNEEVEGSGFAVNEIGGGAGFGAGIRVFPSAKLGLLFDFMRLAASTSKEARIDGMPVAVDIQLPASAFSATAGYFRTTHRLRYGLGAGVGYYICNGKIEARVGTERTSSDVTAKGPGFQALAMGDIRASSLHFEVAIGYRSAKTNLQDEGGADVLGTDGSRLRADWSGLMTRFGFSIPFDPGPYPTSGR</sequence>
<comment type="caution">
    <text evidence="1">The sequence shown here is derived from an EMBL/GenBank/DDBJ whole genome shotgun (WGS) entry which is preliminary data.</text>
</comment>
<gene>
    <name evidence="1" type="ORF">E6K77_10190</name>
</gene>
<protein>
    <recommendedName>
        <fullName evidence="3">Porin family protein</fullName>
    </recommendedName>
</protein>
<evidence type="ECO:0000313" key="2">
    <source>
        <dbReference type="Proteomes" id="UP000317366"/>
    </source>
</evidence>
<evidence type="ECO:0008006" key="3">
    <source>
        <dbReference type="Google" id="ProtNLM"/>
    </source>
</evidence>
<organism evidence="1 2">
    <name type="scientific">Eiseniibacteriota bacterium</name>
    <dbReference type="NCBI Taxonomy" id="2212470"/>
    <lineage>
        <taxon>Bacteria</taxon>
        <taxon>Candidatus Eiseniibacteriota</taxon>
    </lineage>
</organism>